<sequence length="119" mass="14101">MTYPPLLYEFLTGNELNSRLQHRHCKDSRSFLEKTYQTRKTELYGRLEKNIVFNVILELFPIHYDDFFQNSIPIFEFIAERGIKVLLLNTNYGQFSPTPSKDECRIVKRLAEINAVKII</sequence>
<evidence type="ECO:0000313" key="1">
    <source>
        <dbReference type="EMBL" id="QHU16024.1"/>
    </source>
</evidence>
<dbReference type="AlphaFoldDB" id="A0A6C0KIA7"/>
<dbReference type="EMBL" id="MN740873">
    <property type="protein sequence ID" value="QHU16024.1"/>
    <property type="molecule type" value="Genomic_DNA"/>
</dbReference>
<accession>A0A6C0KIA7</accession>
<organism evidence="1">
    <name type="scientific">viral metagenome</name>
    <dbReference type="NCBI Taxonomy" id="1070528"/>
    <lineage>
        <taxon>unclassified sequences</taxon>
        <taxon>metagenomes</taxon>
        <taxon>organismal metagenomes</taxon>
    </lineage>
</organism>
<protein>
    <submittedName>
        <fullName evidence="1">Uncharacterized protein</fullName>
    </submittedName>
</protein>
<proteinExistence type="predicted"/>
<name>A0A6C0KIA7_9ZZZZ</name>
<reference evidence="1" key="1">
    <citation type="journal article" date="2020" name="Nature">
        <title>Giant virus diversity and host interactions through global metagenomics.</title>
        <authorList>
            <person name="Schulz F."/>
            <person name="Roux S."/>
            <person name="Paez-Espino D."/>
            <person name="Jungbluth S."/>
            <person name="Walsh D.A."/>
            <person name="Denef V.J."/>
            <person name="McMahon K.D."/>
            <person name="Konstantinidis K.T."/>
            <person name="Eloe-Fadrosh E.A."/>
            <person name="Kyrpides N.C."/>
            <person name="Woyke T."/>
        </authorList>
    </citation>
    <scope>NUCLEOTIDE SEQUENCE</scope>
    <source>
        <strain evidence="1">GVMAG-S-3300010158-109</strain>
    </source>
</reference>